<dbReference type="SMART" id="SM00695">
    <property type="entry name" value="DUSP"/>
    <property type="match status" value="1"/>
</dbReference>
<feature type="region of interest" description="Disordered" evidence="4">
    <location>
        <begin position="73"/>
        <end position="94"/>
    </location>
</feature>
<evidence type="ECO:0000259" key="6">
    <source>
        <dbReference type="PROSITE" id="PS51283"/>
    </source>
</evidence>
<evidence type="ECO:0000256" key="1">
    <source>
        <dbReference type="ARBA" id="ARBA00009085"/>
    </source>
</evidence>
<dbReference type="InterPro" id="IPR028889">
    <property type="entry name" value="USP"/>
</dbReference>
<evidence type="ECO:0000256" key="4">
    <source>
        <dbReference type="SAM" id="MobiDB-lite"/>
    </source>
</evidence>
<dbReference type="AlphaFoldDB" id="A0A9Q0GBY6"/>
<evidence type="ECO:0000256" key="2">
    <source>
        <dbReference type="ARBA" id="ARBA00037450"/>
    </source>
</evidence>
<dbReference type="Gene3D" id="3.90.70.10">
    <property type="entry name" value="Cysteine proteinases"/>
    <property type="match status" value="2"/>
</dbReference>
<keyword evidence="3" id="KW-0645">Protease</keyword>
<dbReference type="EMBL" id="JAKUCV010001282">
    <property type="protein sequence ID" value="KAJ4847032.1"/>
    <property type="molecule type" value="Genomic_DNA"/>
</dbReference>
<sequence length="984" mass="110948">MQIWSWSRTTMADLGCSLMEKKENNAEAEPDHQRQMVKYLTDDAERDLREGNLYYVVSARWFSRWESFVGREERQTEPCDSGDGEVERPGPIDNSDIIQTAISSSEGEPELAMDLLEGRDYVLLPHQVWEKLFQWYKGGPVLPRRMISQGLSTKKQFNVELYPLRLKLIDSRDNTELIIRLSKKASVHELYEKVCTLREIDPQKALIWDYFNGHKHLRLVDNDKTLEQSHLQMDQQARICAIRMLNVPAFGLIELSSHLVRVYVQDVAGVGSFSSLEIQRVLLLVLILLELQVDQSFSQLGKDSTGNELALVAFDPPRSSLSIAGGPTMSNGHSSSYSLNLQPGSSLNTTFTDINDSVGAYNSVRRGEKGGLAGLQNMGNTCFMNSALQCLVHTPPLVEYFLQDYLGEINTENPLGMKGELAIAFGELLRKLWSSGRTAFAPRAFKGKLALFAPQFSGYNQHDSQELLAFLLDGLHEDLNRVKQKPYIEMKDSNGRPDDEVAEECWRNHKARNDSVIVDVCQGQYKSTLVCPVCSKISITFDPFMYLSLPLPSTVTRSMTVTVFYGDGSGLPMPYTISVPKDGHCRDLSQALGVACCLKSEESLLLAEVYDHKIYRLLENPLDYLTSIKDEDHIVAYRLALKVAGKKILEIVHRDKSTLQGKYFGAPLVTYLEEDLPCSSDIYLAAARLLSPLKRACSSTIIHPGKENGYVFEANGESSCSCNGHCELGDQFMGNMELGTSCQELTLQLFLTDDQYSSSKPLSKDSVIKSGNHVKVILEWTEKEQKLYNSSYLKDLPEVYHKTGYTAKKTRQEAISLFSCLEAFLTEEPLGPDDMWYCPSCKEHRQATKKLDLWTLPDILVFHLKRFSYSRYLKNKLDTSVDFPIHNLDLTKYVKRKDGQSYLYELYAISNHYGGLGGGHYTAFAKLIEENRWYDFDDSRVSPISEAEIKTSAAYVLFYQRVRTEMVAGSGETSQAPAQAHTAS</sequence>
<comment type="similarity">
    <text evidence="1 3">Belongs to the peptidase C19 family.</text>
</comment>
<dbReference type="SUPFAM" id="SSF143791">
    <property type="entry name" value="DUSP-like"/>
    <property type="match status" value="1"/>
</dbReference>
<dbReference type="Gene3D" id="3.30.2230.10">
    <property type="entry name" value="DUSP-like"/>
    <property type="match status" value="1"/>
</dbReference>
<comment type="function">
    <text evidence="2 3">Recognizes and hydrolyzes the peptide bond at the C-terminal Gly of ubiquitin. Involved in the processing of poly-ubiquitin precursors as well as that of ubiquitinated proteins.</text>
</comment>
<gene>
    <name evidence="7" type="ORF">Tsubulata_018065</name>
</gene>
<dbReference type="PROSITE" id="PS51283">
    <property type="entry name" value="DUSP"/>
    <property type="match status" value="1"/>
</dbReference>
<dbReference type="EC" id="3.4.19.12" evidence="3"/>
<dbReference type="GO" id="GO:0006508">
    <property type="term" value="P:proteolysis"/>
    <property type="evidence" value="ECO:0007669"/>
    <property type="project" value="UniProtKB-KW"/>
</dbReference>
<dbReference type="InterPro" id="IPR018200">
    <property type="entry name" value="USP_CS"/>
</dbReference>
<evidence type="ECO:0000259" key="5">
    <source>
        <dbReference type="PROSITE" id="PS50235"/>
    </source>
</evidence>
<reference evidence="7" key="2">
    <citation type="journal article" date="2023" name="Plants (Basel)">
        <title>Annotation of the Turnera subulata (Passifloraceae) Draft Genome Reveals the S-Locus Evolved after the Divergence of Turneroideae from Passifloroideae in a Stepwise Manner.</title>
        <authorList>
            <person name="Henning P.M."/>
            <person name="Roalson E.H."/>
            <person name="Mir W."/>
            <person name="McCubbin A.G."/>
            <person name="Shore J.S."/>
        </authorList>
    </citation>
    <scope>NUCLEOTIDE SEQUENCE</scope>
    <source>
        <strain evidence="7">F60SS</strain>
    </source>
</reference>
<dbReference type="InterPro" id="IPR050185">
    <property type="entry name" value="Ub_carboxyl-term_hydrolase"/>
</dbReference>
<comment type="caution">
    <text evidence="7">The sequence shown here is derived from an EMBL/GenBank/DDBJ whole genome shotgun (WGS) entry which is preliminary data.</text>
</comment>
<dbReference type="PROSITE" id="PS00973">
    <property type="entry name" value="USP_2"/>
    <property type="match status" value="1"/>
</dbReference>
<dbReference type="SUPFAM" id="SSF54001">
    <property type="entry name" value="Cysteine proteinases"/>
    <property type="match status" value="1"/>
</dbReference>
<dbReference type="GO" id="GO:0016579">
    <property type="term" value="P:protein deubiquitination"/>
    <property type="evidence" value="ECO:0007669"/>
    <property type="project" value="InterPro"/>
</dbReference>
<dbReference type="Gene3D" id="3.10.20.90">
    <property type="entry name" value="Phosphatidylinositol 3-kinase Catalytic Subunit, Chain A, domain 1"/>
    <property type="match status" value="1"/>
</dbReference>
<organism evidence="7 8">
    <name type="scientific">Turnera subulata</name>
    <dbReference type="NCBI Taxonomy" id="218843"/>
    <lineage>
        <taxon>Eukaryota</taxon>
        <taxon>Viridiplantae</taxon>
        <taxon>Streptophyta</taxon>
        <taxon>Embryophyta</taxon>
        <taxon>Tracheophyta</taxon>
        <taxon>Spermatophyta</taxon>
        <taxon>Magnoliopsida</taxon>
        <taxon>eudicotyledons</taxon>
        <taxon>Gunneridae</taxon>
        <taxon>Pentapetalae</taxon>
        <taxon>rosids</taxon>
        <taxon>fabids</taxon>
        <taxon>Malpighiales</taxon>
        <taxon>Passifloraceae</taxon>
        <taxon>Turnera</taxon>
    </lineage>
</organism>
<dbReference type="Proteomes" id="UP001141552">
    <property type="component" value="Unassembled WGS sequence"/>
</dbReference>
<dbReference type="PROSITE" id="PS00972">
    <property type="entry name" value="USP_1"/>
    <property type="match status" value="1"/>
</dbReference>
<dbReference type="InterPro" id="IPR038765">
    <property type="entry name" value="Papain-like_cys_pep_sf"/>
</dbReference>
<dbReference type="InterPro" id="IPR006615">
    <property type="entry name" value="Pept_C19_DUSP"/>
</dbReference>
<dbReference type="CDD" id="cd02674">
    <property type="entry name" value="Peptidase_C19R"/>
    <property type="match status" value="1"/>
</dbReference>
<evidence type="ECO:0000256" key="3">
    <source>
        <dbReference type="RuleBase" id="RU366025"/>
    </source>
</evidence>
<keyword evidence="3" id="KW-0833">Ubl conjugation pathway</keyword>
<evidence type="ECO:0000313" key="8">
    <source>
        <dbReference type="Proteomes" id="UP001141552"/>
    </source>
</evidence>
<dbReference type="InterPro" id="IPR035927">
    <property type="entry name" value="DUSP-like_sf"/>
</dbReference>
<dbReference type="PROSITE" id="PS50235">
    <property type="entry name" value="USP_3"/>
    <property type="match status" value="1"/>
</dbReference>
<dbReference type="PANTHER" id="PTHR21646">
    <property type="entry name" value="UBIQUITIN CARBOXYL-TERMINAL HYDROLASE"/>
    <property type="match status" value="1"/>
</dbReference>
<name>A0A9Q0GBY6_9ROSI</name>
<accession>A0A9Q0GBY6</accession>
<keyword evidence="3" id="KW-0378">Hydrolase</keyword>
<keyword evidence="8" id="KW-1185">Reference proteome</keyword>
<keyword evidence="3" id="KW-0788">Thiol protease</keyword>
<feature type="domain" description="USP" evidence="5">
    <location>
        <begin position="373"/>
        <end position="962"/>
    </location>
</feature>
<dbReference type="InterPro" id="IPR001394">
    <property type="entry name" value="Peptidase_C19_UCH"/>
</dbReference>
<evidence type="ECO:0000313" key="7">
    <source>
        <dbReference type="EMBL" id="KAJ4847032.1"/>
    </source>
</evidence>
<comment type="catalytic activity">
    <reaction evidence="3">
        <text>Thiol-dependent hydrolysis of ester, thioester, amide, peptide and isopeptide bonds formed by the C-terminal Gly of ubiquitin (a 76-residue protein attached to proteins as an intracellular targeting signal).</text>
        <dbReference type="EC" id="3.4.19.12"/>
    </reaction>
</comment>
<protein>
    <recommendedName>
        <fullName evidence="3">Ubiquitin carboxyl-terminal hydrolase</fullName>
        <ecNumber evidence="3">3.4.19.12</ecNumber>
    </recommendedName>
</protein>
<dbReference type="OrthoDB" id="292964at2759"/>
<dbReference type="Pfam" id="PF00443">
    <property type="entry name" value="UCH"/>
    <property type="match status" value="1"/>
</dbReference>
<feature type="domain" description="DUSP" evidence="6">
    <location>
        <begin position="28"/>
        <end position="147"/>
    </location>
</feature>
<reference evidence="7" key="1">
    <citation type="submission" date="2022-02" db="EMBL/GenBank/DDBJ databases">
        <authorList>
            <person name="Henning P.M."/>
            <person name="McCubbin A.G."/>
            <person name="Shore J.S."/>
        </authorList>
    </citation>
    <scope>NUCLEOTIDE SEQUENCE</scope>
    <source>
        <strain evidence="7">F60SS</strain>
        <tissue evidence="7">Leaves</tissue>
    </source>
</reference>
<dbReference type="GO" id="GO:0004843">
    <property type="term" value="F:cysteine-type deubiquitinase activity"/>
    <property type="evidence" value="ECO:0007669"/>
    <property type="project" value="UniProtKB-UniRule"/>
</dbReference>
<dbReference type="Pfam" id="PF06337">
    <property type="entry name" value="DUSP"/>
    <property type="match status" value="1"/>
</dbReference>
<proteinExistence type="inferred from homology"/>
<dbReference type="PANTHER" id="PTHR21646:SF46">
    <property type="entry name" value="UBIQUITIN CARBOXYL-TERMINAL HYDROLASE"/>
    <property type="match status" value="1"/>
</dbReference>